<comment type="similarity">
    <text evidence="1">Belongs to the cytochrome c oxidase VIIc family.</text>
</comment>
<dbReference type="GeneID" id="95986503"/>
<reference evidence="2 3" key="1">
    <citation type="submission" date="2023-08" db="EMBL/GenBank/DDBJ databases">
        <title>Annotated Genome Sequence of Vanrija albida AlHP1.</title>
        <authorList>
            <person name="Herzog R."/>
        </authorList>
    </citation>
    <scope>NUCLEOTIDE SEQUENCE [LARGE SCALE GENOMIC DNA]</scope>
    <source>
        <strain evidence="2 3">AlHP1</strain>
    </source>
</reference>
<comment type="subcellular location">
    <subcellularLocation>
        <location evidence="1">Mitochondrion inner membrane</location>
        <topology evidence="1">Single-pass membrane protein</topology>
    </subcellularLocation>
</comment>
<comment type="subunit">
    <text evidence="1">Component of the cytochrome c oxidase (complex IV, CIV), a multisubunit enzyme composed of a catalytic core of 3 subunits and several supernumerary subunits. The complex exists as a monomer or a dimer and forms supercomplexes (SCs) in the inner mitochondrial membrane with ubiquinol-cytochrome c oxidoreductase (cytochrome b-c1 complex, complex III, CIII).</text>
</comment>
<keyword evidence="3" id="KW-1185">Reference proteome</keyword>
<keyword evidence="1" id="KW-0809">Transit peptide</keyword>
<accession>A0ABR3Q286</accession>
<name>A0ABR3Q286_9TREE</name>
<comment type="pathway">
    <text evidence="1">Energy metabolism; oxidative phosphorylation.</text>
</comment>
<gene>
    <name evidence="2" type="ORF">Q8F55_005460</name>
</gene>
<comment type="caution">
    <text evidence="2">The sequence shown here is derived from an EMBL/GenBank/DDBJ whole genome shotgun (WGS) entry which is preliminary data.</text>
</comment>
<sequence>MSLVLRSAVRATRAAQKMQVRALHVENKVDQTIPGGNKALAIKVAIYGTIGFSLPFIATKISQDKARGN</sequence>
<dbReference type="RefSeq" id="XP_069208591.1">
    <property type="nucleotide sequence ID" value="XM_069353949.1"/>
</dbReference>
<keyword evidence="1" id="KW-0472">Membrane</keyword>
<keyword evidence="1" id="KW-0999">Mitochondrion inner membrane</keyword>
<dbReference type="Proteomes" id="UP001565368">
    <property type="component" value="Unassembled WGS sequence"/>
</dbReference>
<keyword evidence="1" id="KW-0496">Mitochondrion</keyword>
<organism evidence="2 3">
    <name type="scientific">Vanrija albida</name>
    <dbReference type="NCBI Taxonomy" id="181172"/>
    <lineage>
        <taxon>Eukaryota</taxon>
        <taxon>Fungi</taxon>
        <taxon>Dikarya</taxon>
        <taxon>Basidiomycota</taxon>
        <taxon>Agaricomycotina</taxon>
        <taxon>Tremellomycetes</taxon>
        <taxon>Trichosporonales</taxon>
        <taxon>Trichosporonaceae</taxon>
        <taxon>Vanrija</taxon>
    </lineage>
</organism>
<dbReference type="Pfam" id="PF02935">
    <property type="entry name" value="COX7C"/>
    <property type="match status" value="1"/>
</dbReference>
<protein>
    <recommendedName>
        <fullName evidence="1">Cytochrome c oxidase subunit 8, mitochondrial</fullName>
    </recommendedName>
    <alternativeName>
        <fullName evidence="1">Cytochrome c oxidase polypeptide VIII</fullName>
    </alternativeName>
</protein>
<evidence type="ECO:0000313" key="3">
    <source>
        <dbReference type="Proteomes" id="UP001565368"/>
    </source>
</evidence>
<proteinExistence type="inferred from homology"/>
<evidence type="ECO:0000313" key="2">
    <source>
        <dbReference type="EMBL" id="KAL1408647.1"/>
    </source>
</evidence>
<comment type="function">
    <text evidence="1">Component of the cytochrome c oxidase, the last enzyme in the mitochondrial electron transport chain which drives oxidative phosphorylation. The respiratory chain contains 3 multisubunit complexes succinate dehydrogenase (complex II, CII), ubiquinol-cytochrome c oxidoreductase (cytochrome b-c1 complex, complex III, CIII) and cytochrome c oxidase (complex IV, CIV), that cooperate to transfer electrons derived from NADH and succinate to molecular oxygen, creating an electrochemical gradient over the inner membrane that drives transmembrane transport and the ATP synthase. Cytochrome c oxidase is the component of the respiratory chain that catalyzes the reduction of oxygen to water. Electrons originating from reduced cytochrome c in the intermembrane space (IMS) are transferred via the dinuclear copper A center (CU(A)) of subunit 2 and heme A of subunit 1 to the active site in subunit 1, a binuclear center (BNC) formed by heme A3 and copper B (CU(B)). The BNC reduces molecular oxygen to 2 water molecules using 4 electrons from cytochrome c in the IMS and 4 protons from the mitochondrial matrix.</text>
</comment>
<evidence type="ECO:0000256" key="1">
    <source>
        <dbReference type="RuleBase" id="RU368123"/>
    </source>
</evidence>
<dbReference type="EMBL" id="JBBXJM010000004">
    <property type="protein sequence ID" value="KAL1408647.1"/>
    <property type="molecule type" value="Genomic_DNA"/>
</dbReference>
<dbReference type="InterPro" id="IPR004202">
    <property type="entry name" value="COX7C/Cox8"/>
</dbReference>